<organism evidence="3 4">
    <name type="scientific">Paludisphaera mucosa</name>
    <dbReference type="NCBI Taxonomy" id="3030827"/>
    <lineage>
        <taxon>Bacteria</taxon>
        <taxon>Pseudomonadati</taxon>
        <taxon>Planctomycetota</taxon>
        <taxon>Planctomycetia</taxon>
        <taxon>Isosphaerales</taxon>
        <taxon>Isosphaeraceae</taxon>
        <taxon>Paludisphaera</taxon>
    </lineage>
</organism>
<sequence>MRPRSLAMFAATLLGASLSSGCLESTPSEPTSGATRILATSGPAKSKLGRRTKTTRNPRQPFKASASASATVIDD</sequence>
<dbReference type="EMBL" id="JARRAG010000001">
    <property type="protein sequence ID" value="MDG3003346.1"/>
    <property type="molecule type" value="Genomic_DNA"/>
</dbReference>
<gene>
    <name evidence="3" type="ORF">PZE19_06180</name>
</gene>
<feature type="chain" id="PRO_5046665710" evidence="2">
    <location>
        <begin position="22"/>
        <end position="75"/>
    </location>
</feature>
<keyword evidence="2" id="KW-0732">Signal</keyword>
<evidence type="ECO:0000256" key="2">
    <source>
        <dbReference type="SAM" id="SignalP"/>
    </source>
</evidence>
<feature type="region of interest" description="Disordered" evidence="1">
    <location>
        <begin position="20"/>
        <end position="75"/>
    </location>
</feature>
<name>A0ABT6F6X3_9BACT</name>
<reference evidence="3 4" key="1">
    <citation type="submission" date="2023-03" db="EMBL/GenBank/DDBJ databases">
        <title>Paludisphaera mucosa sp. nov. a novel planctomycete from northern fen.</title>
        <authorList>
            <person name="Ivanova A."/>
        </authorList>
    </citation>
    <scope>NUCLEOTIDE SEQUENCE [LARGE SCALE GENOMIC DNA]</scope>
    <source>
        <strain evidence="3 4">Pla2</strain>
    </source>
</reference>
<accession>A0ABT6F6X3</accession>
<dbReference type="PROSITE" id="PS51257">
    <property type="entry name" value="PROKAR_LIPOPROTEIN"/>
    <property type="match status" value="1"/>
</dbReference>
<evidence type="ECO:0000256" key="1">
    <source>
        <dbReference type="SAM" id="MobiDB-lite"/>
    </source>
</evidence>
<protein>
    <submittedName>
        <fullName evidence="3">Uncharacterized protein</fullName>
    </submittedName>
</protein>
<feature type="signal peptide" evidence="2">
    <location>
        <begin position="1"/>
        <end position="21"/>
    </location>
</feature>
<evidence type="ECO:0000313" key="4">
    <source>
        <dbReference type="Proteomes" id="UP001216907"/>
    </source>
</evidence>
<dbReference type="RefSeq" id="WP_277859699.1">
    <property type="nucleotide sequence ID" value="NZ_JARRAG010000001.1"/>
</dbReference>
<feature type="compositionally biased region" description="Basic residues" evidence="1">
    <location>
        <begin position="47"/>
        <end position="56"/>
    </location>
</feature>
<dbReference type="Proteomes" id="UP001216907">
    <property type="component" value="Unassembled WGS sequence"/>
</dbReference>
<keyword evidence="4" id="KW-1185">Reference proteome</keyword>
<evidence type="ECO:0000313" key="3">
    <source>
        <dbReference type="EMBL" id="MDG3003346.1"/>
    </source>
</evidence>
<feature type="compositionally biased region" description="Polar residues" evidence="1">
    <location>
        <begin position="66"/>
        <end position="75"/>
    </location>
</feature>
<comment type="caution">
    <text evidence="3">The sequence shown here is derived from an EMBL/GenBank/DDBJ whole genome shotgun (WGS) entry which is preliminary data.</text>
</comment>
<proteinExistence type="predicted"/>
<feature type="compositionally biased region" description="Polar residues" evidence="1">
    <location>
        <begin position="20"/>
        <end position="34"/>
    </location>
</feature>